<dbReference type="GO" id="GO:0006313">
    <property type="term" value="P:DNA transposition"/>
    <property type="evidence" value="ECO:0007669"/>
    <property type="project" value="InterPro"/>
</dbReference>
<accession>A0A0F8XIZ0</accession>
<gene>
    <name evidence="2" type="ORF">LCGC14_3018210</name>
</gene>
<organism evidence="2">
    <name type="scientific">marine sediment metagenome</name>
    <dbReference type="NCBI Taxonomy" id="412755"/>
    <lineage>
        <taxon>unclassified sequences</taxon>
        <taxon>metagenomes</taxon>
        <taxon>ecological metagenomes</taxon>
    </lineage>
</organism>
<reference evidence="2" key="1">
    <citation type="journal article" date="2015" name="Nature">
        <title>Complex archaea that bridge the gap between prokaryotes and eukaryotes.</title>
        <authorList>
            <person name="Spang A."/>
            <person name="Saw J.H."/>
            <person name="Jorgensen S.L."/>
            <person name="Zaremba-Niedzwiedzka K."/>
            <person name="Martijn J."/>
            <person name="Lind A.E."/>
            <person name="van Eijk R."/>
            <person name="Schleper C."/>
            <person name="Guy L."/>
            <person name="Ettema T.J."/>
        </authorList>
    </citation>
    <scope>NUCLEOTIDE SEQUENCE</scope>
</reference>
<dbReference type="InterPro" id="IPR002559">
    <property type="entry name" value="Transposase_11"/>
</dbReference>
<feature type="non-terminal residue" evidence="2">
    <location>
        <position position="303"/>
    </location>
</feature>
<dbReference type="AlphaFoldDB" id="A0A0F8XIZ0"/>
<sequence>MSKLIKLDPDNFQKELSLLKNLFEARFPEPKRSKKPQGAPRKWSRWLIMCLGMLGASLDFTWQEYTLQLKKIESTLIKFGAVEAPKKTSLYNAWKSLSPHQIKSLTTQVARILILPDEDSAIDSSGFILKVGSIWRYIKYRSSELKRSSKRFYKFHIIISTKSKTVLAVDWSKSPEHDYPEGRKLIKKVGVRLFSKINRNFGDKAYNGKPLTDELAELGVRHIVEPKSNAVDHGTDTARDRSLRLYRNSPGLWKYTFKHGRKSAVEQIFGEIKVRNNCLNSRKRHLLKKQILLQFLLYNLAKA</sequence>
<feature type="domain" description="Transposase IS4-like" evidence="1">
    <location>
        <begin position="146"/>
        <end position="300"/>
    </location>
</feature>
<dbReference type="EMBL" id="LAZR01062666">
    <property type="protein sequence ID" value="KKK61050.1"/>
    <property type="molecule type" value="Genomic_DNA"/>
</dbReference>
<evidence type="ECO:0000259" key="1">
    <source>
        <dbReference type="Pfam" id="PF01609"/>
    </source>
</evidence>
<dbReference type="GO" id="GO:0004803">
    <property type="term" value="F:transposase activity"/>
    <property type="evidence" value="ECO:0007669"/>
    <property type="project" value="InterPro"/>
</dbReference>
<evidence type="ECO:0000313" key="2">
    <source>
        <dbReference type="EMBL" id="KKK61050.1"/>
    </source>
</evidence>
<dbReference type="GO" id="GO:0003677">
    <property type="term" value="F:DNA binding"/>
    <property type="evidence" value="ECO:0007669"/>
    <property type="project" value="InterPro"/>
</dbReference>
<name>A0A0F8XIZ0_9ZZZZ</name>
<comment type="caution">
    <text evidence="2">The sequence shown here is derived from an EMBL/GenBank/DDBJ whole genome shotgun (WGS) entry which is preliminary data.</text>
</comment>
<protein>
    <recommendedName>
        <fullName evidence="1">Transposase IS4-like domain-containing protein</fullName>
    </recommendedName>
</protein>
<dbReference type="Pfam" id="PF01609">
    <property type="entry name" value="DDE_Tnp_1"/>
    <property type="match status" value="1"/>
</dbReference>
<proteinExistence type="predicted"/>